<comment type="subcellular location">
    <subcellularLocation>
        <location evidence="1">Cell membrane</location>
        <topology evidence="1">Multi-pass membrane protein</topology>
    </subcellularLocation>
</comment>
<dbReference type="GO" id="GO:0015190">
    <property type="term" value="F:L-leucine transmembrane transporter activity"/>
    <property type="evidence" value="ECO:0007669"/>
    <property type="project" value="TreeGrafter"/>
</dbReference>
<dbReference type="GO" id="GO:0015820">
    <property type="term" value="P:L-leucine transport"/>
    <property type="evidence" value="ECO:0007669"/>
    <property type="project" value="TreeGrafter"/>
</dbReference>
<dbReference type="EMBL" id="CP157199">
    <property type="protein sequence ID" value="XBG61246.1"/>
    <property type="molecule type" value="Genomic_DNA"/>
</dbReference>
<gene>
    <name evidence="10" type="primary">brnQ</name>
    <name evidence="10" type="ORF">ABGB03_15435</name>
</gene>
<keyword evidence="5 9" id="KW-0812">Transmembrane</keyword>
<keyword evidence="3" id="KW-0813">Transport</keyword>
<dbReference type="GO" id="GO:0005304">
    <property type="term" value="F:L-valine transmembrane transporter activity"/>
    <property type="evidence" value="ECO:0007669"/>
    <property type="project" value="TreeGrafter"/>
</dbReference>
<feature type="transmembrane region" description="Helical" evidence="9">
    <location>
        <begin position="306"/>
        <end position="323"/>
    </location>
</feature>
<evidence type="ECO:0000256" key="7">
    <source>
        <dbReference type="ARBA" id="ARBA00022989"/>
    </source>
</evidence>
<comment type="similarity">
    <text evidence="2">Belongs to the branched chain amino acid transporter family.</text>
</comment>
<sequence>MNNRKTIFIIGFALFASFFGAGNLILPPQLGFNSGPDWWLVTLGFVTSATVIPLLALFGHARLQGTMLDFGKKVSPLFSLVFCLCVYAIAIALPIPRTAAVTHEMAIQPFFNTSSLLTSSLYFGLAFFFIMKRNSILSILGKFLTPLIVLILLAIIIIGLFTSPESMNASVIESPAIVAGLLEGYQTYDALGGILIGGVVIISLNLEGGISFEDKKVIIAKSGLVAASGLFIIYAGMIAVGALHNNEFEPSITRPELLKGLSLKTLGNIGNLFLSVLISLACFTTAVSVIVGTADFFKGLFKESQLAYTITAIIACLLGVLVGQFDVHYIIVVALPALMFIYPLTIVLILLNVIPQKYATKLVFKTVVLVTFIFSIPDFLGFLIEANWLENIKGVIPFAKQNLGWVLPALVTFVIVNLIKNLLNNEALNNS</sequence>
<dbReference type="GO" id="GO:0015188">
    <property type="term" value="F:L-isoleucine transmembrane transporter activity"/>
    <property type="evidence" value="ECO:0007669"/>
    <property type="project" value="TreeGrafter"/>
</dbReference>
<dbReference type="PANTHER" id="PTHR30588:SF0">
    <property type="entry name" value="BRANCHED-CHAIN AMINO ACID PERMEASE BRNQ"/>
    <property type="match status" value="1"/>
</dbReference>
<protein>
    <submittedName>
        <fullName evidence="10">Branched-chain amino acid transport system II carrier protein</fullName>
    </submittedName>
</protein>
<evidence type="ECO:0000256" key="6">
    <source>
        <dbReference type="ARBA" id="ARBA00022970"/>
    </source>
</evidence>
<evidence type="ECO:0000256" key="4">
    <source>
        <dbReference type="ARBA" id="ARBA00022475"/>
    </source>
</evidence>
<keyword evidence="6" id="KW-0029">Amino-acid transport</keyword>
<organism evidence="10">
    <name type="scientific">Pontimicrobium sp. SW4</name>
    <dbReference type="NCBI Taxonomy" id="3153519"/>
    <lineage>
        <taxon>Bacteria</taxon>
        <taxon>Pseudomonadati</taxon>
        <taxon>Bacteroidota</taxon>
        <taxon>Flavobacteriia</taxon>
        <taxon>Flavobacteriales</taxon>
        <taxon>Flavobacteriaceae</taxon>
        <taxon>Pontimicrobium</taxon>
    </lineage>
</organism>
<proteinExistence type="inferred from homology"/>
<dbReference type="Pfam" id="PF05525">
    <property type="entry name" value="Branch_AA_trans"/>
    <property type="match status" value="1"/>
</dbReference>
<evidence type="ECO:0000256" key="9">
    <source>
        <dbReference type="SAM" id="Phobius"/>
    </source>
</evidence>
<feature type="transmembrane region" description="Helical" evidence="9">
    <location>
        <begin position="190"/>
        <end position="212"/>
    </location>
</feature>
<feature type="transmembrane region" description="Helical" evidence="9">
    <location>
        <begin position="272"/>
        <end position="294"/>
    </location>
</feature>
<evidence type="ECO:0000256" key="2">
    <source>
        <dbReference type="ARBA" id="ARBA00008540"/>
    </source>
</evidence>
<feature type="transmembrane region" description="Helical" evidence="9">
    <location>
        <begin position="7"/>
        <end position="26"/>
    </location>
</feature>
<dbReference type="AlphaFoldDB" id="A0AAU7BT47"/>
<feature type="transmembrane region" description="Helical" evidence="9">
    <location>
        <begin position="77"/>
        <end position="95"/>
    </location>
</feature>
<feature type="transmembrane region" description="Helical" evidence="9">
    <location>
        <begin position="404"/>
        <end position="423"/>
    </location>
</feature>
<evidence type="ECO:0000256" key="8">
    <source>
        <dbReference type="ARBA" id="ARBA00023136"/>
    </source>
</evidence>
<keyword evidence="8 9" id="KW-0472">Membrane</keyword>
<feature type="transmembrane region" description="Helical" evidence="9">
    <location>
        <begin position="224"/>
        <end position="244"/>
    </location>
</feature>
<dbReference type="InterPro" id="IPR004685">
    <property type="entry name" value="Brnchd-chn_aa_trnsp_Livcs"/>
</dbReference>
<reference evidence="10" key="1">
    <citation type="submission" date="2024-05" db="EMBL/GenBank/DDBJ databases">
        <title>Pontimicrobium maritimus sp. nov., isolated form sea water.</title>
        <authorList>
            <person name="Muhammad N."/>
            <person name="Vuong T.Q."/>
            <person name="Han H.L."/>
            <person name="Kim S.-G."/>
        </authorList>
    </citation>
    <scope>NUCLEOTIDE SEQUENCE</scope>
    <source>
        <strain evidence="10">SW4</strain>
    </source>
</reference>
<dbReference type="GO" id="GO:0005886">
    <property type="term" value="C:plasma membrane"/>
    <property type="evidence" value="ECO:0007669"/>
    <property type="project" value="UniProtKB-SubCell"/>
</dbReference>
<feature type="transmembrane region" description="Helical" evidence="9">
    <location>
        <begin position="362"/>
        <end position="384"/>
    </location>
</feature>
<evidence type="ECO:0000256" key="5">
    <source>
        <dbReference type="ARBA" id="ARBA00022692"/>
    </source>
</evidence>
<name>A0AAU7BT47_9FLAO</name>
<dbReference type="PANTHER" id="PTHR30588">
    <property type="entry name" value="BRANCHED-CHAIN AMINO ACID TRANSPORT SYSTEM 2 CARRIER PROTEIN"/>
    <property type="match status" value="1"/>
</dbReference>
<dbReference type="RefSeq" id="WP_347923653.1">
    <property type="nucleotide sequence ID" value="NZ_CP157199.1"/>
</dbReference>
<accession>A0AAU7BT47</accession>
<dbReference type="GO" id="GO:0015818">
    <property type="term" value="P:isoleucine transport"/>
    <property type="evidence" value="ECO:0007669"/>
    <property type="project" value="TreeGrafter"/>
</dbReference>
<evidence type="ECO:0000256" key="3">
    <source>
        <dbReference type="ARBA" id="ARBA00022448"/>
    </source>
</evidence>
<feature type="transmembrane region" description="Helical" evidence="9">
    <location>
        <begin position="38"/>
        <end position="57"/>
    </location>
</feature>
<feature type="transmembrane region" description="Helical" evidence="9">
    <location>
        <begin position="143"/>
        <end position="161"/>
    </location>
</feature>
<evidence type="ECO:0000313" key="10">
    <source>
        <dbReference type="EMBL" id="XBG61246.1"/>
    </source>
</evidence>
<evidence type="ECO:0000256" key="1">
    <source>
        <dbReference type="ARBA" id="ARBA00004651"/>
    </source>
</evidence>
<feature type="transmembrane region" description="Helical" evidence="9">
    <location>
        <begin position="107"/>
        <end position="131"/>
    </location>
</feature>
<dbReference type="NCBIfam" id="TIGR00796">
    <property type="entry name" value="livcs"/>
    <property type="match status" value="1"/>
</dbReference>
<keyword evidence="4" id="KW-1003">Cell membrane</keyword>
<keyword evidence="7 9" id="KW-1133">Transmembrane helix</keyword>
<feature type="transmembrane region" description="Helical" evidence="9">
    <location>
        <begin position="329"/>
        <end position="350"/>
    </location>
</feature>